<proteinExistence type="predicted"/>
<dbReference type="GO" id="GO:0016747">
    <property type="term" value="F:acyltransferase activity, transferring groups other than amino-acyl groups"/>
    <property type="evidence" value="ECO:0007669"/>
    <property type="project" value="InterPro"/>
</dbReference>
<dbReference type="EMBL" id="OCNH01000004">
    <property type="protein sequence ID" value="SOD95106.1"/>
    <property type="molecule type" value="Genomic_DNA"/>
</dbReference>
<keyword evidence="3" id="KW-1185">Reference proteome</keyword>
<dbReference type="InterPro" id="IPR016181">
    <property type="entry name" value="Acyl_CoA_acyltransferase"/>
</dbReference>
<dbReference type="AlphaFoldDB" id="A0A286GIQ5"/>
<dbReference type="Pfam" id="PF00583">
    <property type="entry name" value="Acetyltransf_1"/>
    <property type="match status" value="1"/>
</dbReference>
<dbReference type="RefSeq" id="WP_097129011.1">
    <property type="nucleotide sequence ID" value="NZ_OCNH01000004.1"/>
</dbReference>
<organism evidence="2 3">
    <name type="scientific">Spirosoma fluviale</name>
    <dbReference type="NCBI Taxonomy" id="1597977"/>
    <lineage>
        <taxon>Bacteria</taxon>
        <taxon>Pseudomonadati</taxon>
        <taxon>Bacteroidota</taxon>
        <taxon>Cytophagia</taxon>
        <taxon>Cytophagales</taxon>
        <taxon>Cytophagaceae</taxon>
        <taxon>Spirosoma</taxon>
    </lineage>
</organism>
<dbReference type="InterPro" id="IPR000182">
    <property type="entry name" value="GNAT_dom"/>
</dbReference>
<reference evidence="3" key="1">
    <citation type="submission" date="2017-09" db="EMBL/GenBank/DDBJ databases">
        <authorList>
            <person name="Varghese N."/>
            <person name="Submissions S."/>
        </authorList>
    </citation>
    <scope>NUCLEOTIDE SEQUENCE [LARGE SCALE GENOMIC DNA]</scope>
    <source>
        <strain evidence="3">DSM 29961</strain>
    </source>
</reference>
<dbReference type="CDD" id="cd04301">
    <property type="entry name" value="NAT_SF"/>
    <property type="match status" value="1"/>
</dbReference>
<sequence>MYKYQHIQTENIDLVKDFLLELGSGAESFRYFDKRPVETVLKHVLAVVLTDETNKPIAYGHLDREGENLWLGIAVAEKAQGLGLGKKVMEYLIKYAQNKKEKSIALTVDKNNLRAIKLYEHYNFVRVLEKETHYQYQYQVP</sequence>
<feature type="domain" description="N-acetyltransferase" evidence="1">
    <location>
        <begin position="2"/>
        <end position="141"/>
    </location>
</feature>
<evidence type="ECO:0000259" key="1">
    <source>
        <dbReference type="PROSITE" id="PS51186"/>
    </source>
</evidence>
<dbReference type="Gene3D" id="3.40.630.30">
    <property type="match status" value="1"/>
</dbReference>
<keyword evidence="2" id="KW-0808">Transferase</keyword>
<accession>A0A286GIQ5</accession>
<dbReference type="Proteomes" id="UP000219452">
    <property type="component" value="Unassembled WGS sequence"/>
</dbReference>
<gene>
    <name evidence="2" type="ORF">SAMN06269250_4745</name>
</gene>
<name>A0A286GIQ5_9BACT</name>
<dbReference type="OrthoDB" id="9797178at2"/>
<evidence type="ECO:0000313" key="3">
    <source>
        <dbReference type="Proteomes" id="UP000219452"/>
    </source>
</evidence>
<evidence type="ECO:0000313" key="2">
    <source>
        <dbReference type="EMBL" id="SOD95106.1"/>
    </source>
</evidence>
<dbReference type="PROSITE" id="PS51186">
    <property type="entry name" value="GNAT"/>
    <property type="match status" value="1"/>
</dbReference>
<protein>
    <submittedName>
        <fullName evidence="2">Acetyltransferase (GNAT) domain-containing protein</fullName>
    </submittedName>
</protein>
<dbReference type="SUPFAM" id="SSF55729">
    <property type="entry name" value="Acyl-CoA N-acyltransferases (Nat)"/>
    <property type="match status" value="1"/>
</dbReference>